<dbReference type="PANTHER" id="PTHR11774:SF11">
    <property type="entry name" value="GERANYLGERANYL TRANSFERASE TYPE-2 SUBUNIT BETA"/>
    <property type="match status" value="1"/>
</dbReference>
<proteinExistence type="inferred from homology"/>
<evidence type="ECO:0000256" key="8">
    <source>
        <dbReference type="ARBA" id="ARBA00030816"/>
    </source>
</evidence>
<evidence type="ECO:0000313" key="15">
    <source>
        <dbReference type="Proteomes" id="UP000003340"/>
    </source>
</evidence>
<evidence type="ECO:0000256" key="7">
    <source>
        <dbReference type="ARBA" id="ARBA00022833"/>
    </source>
</evidence>
<dbReference type="Pfam" id="PF00432">
    <property type="entry name" value="Prenyltrans"/>
    <property type="match status" value="1"/>
</dbReference>
<evidence type="ECO:0000256" key="6">
    <source>
        <dbReference type="ARBA" id="ARBA00022737"/>
    </source>
</evidence>
<gene>
    <name evidence="14" type="ORF">CLOSTMETH_00249</name>
</gene>
<keyword evidence="3" id="KW-0637">Prenyltransferase</keyword>
<dbReference type="InterPro" id="IPR001330">
    <property type="entry name" value="Prenyltrans"/>
</dbReference>
<comment type="cofactor">
    <cofactor evidence="1">
        <name>Zn(2+)</name>
        <dbReference type="ChEBI" id="CHEBI:29105"/>
    </cofactor>
</comment>
<dbReference type="PANTHER" id="PTHR11774">
    <property type="entry name" value="GERANYLGERANYL TRANSFERASE TYPE BETA SUBUNIT"/>
    <property type="match status" value="1"/>
</dbReference>
<evidence type="ECO:0000256" key="12">
    <source>
        <dbReference type="SAM" id="SignalP"/>
    </source>
</evidence>
<feature type="signal peptide" evidence="12">
    <location>
        <begin position="1"/>
        <end position="30"/>
    </location>
</feature>
<accession>C0E8V4</accession>
<dbReference type="SUPFAM" id="SSF48239">
    <property type="entry name" value="Terpenoid cyclases/Protein prenyltransferases"/>
    <property type="match status" value="1"/>
</dbReference>
<feature type="compositionally biased region" description="Low complexity" evidence="10">
    <location>
        <begin position="145"/>
        <end position="201"/>
    </location>
</feature>
<evidence type="ECO:0000256" key="1">
    <source>
        <dbReference type="ARBA" id="ARBA00001947"/>
    </source>
</evidence>
<evidence type="ECO:0000256" key="11">
    <source>
        <dbReference type="SAM" id="Phobius"/>
    </source>
</evidence>
<dbReference type="STRING" id="537013.CLOSTMETH_00249"/>
<dbReference type="InterPro" id="IPR008930">
    <property type="entry name" value="Terpenoid_cyclase/PrenylTrfase"/>
</dbReference>
<comment type="similarity">
    <text evidence="2">Belongs to the protein prenyltransferase subunit beta family.</text>
</comment>
<evidence type="ECO:0000256" key="9">
    <source>
        <dbReference type="ARBA" id="ARBA00032766"/>
    </source>
</evidence>
<keyword evidence="5" id="KW-0479">Metal-binding</keyword>
<dbReference type="AlphaFoldDB" id="C0E8V4"/>
<dbReference type="eggNOG" id="COG2373">
    <property type="taxonomic scope" value="Bacteria"/>
</dbReference>
<keyword evidence="11" id="KW-1133">Transmembrane helix</keyword>
<sequence>MSYAKKWTAVLVALLLLLTYLATCFLQVSAAVPSVNVAVYDDSVSASYKVSWSTVTLPQATTPEVLLNSLKSQGQITDYVTEQGQLISITIGPETLAADEVSSWSCYINGVSGDVSASLSADDAVVFSYQKPGSRPPSFTPPAVSQPESSLPSSSAQSPADGQGNASAPPDSQAQQSASASESVPSSPSPSSEQSQSSSSEESGRTTSNTLFQWTPEMATSLDNAYKWISLNEKGEYYLIAAGIAGKTVDATSFTRMRQSILAQKGQYTSATKLSQDILSLIFSGLNPEDFEGYNLLQELYNFPDLTSQRLYAVSYALMVYDSNAYEIPVKANNSREKLVDSLLTYQNQDGGFALSPRQESEISTTATAVIALSNYLDQDNVKSSVRGALSFLQEHQNDDGSFSISGEPNSQELSTVIVALSSLGISAEDERFVKNGVNTVNSLLTFQLADGGFALTKGESSSVSATEQAVIALTAAQRQMNPFILQSAMDYQASNRPSNQKESKGGMVALIAVIGGIVIIAAAAVPITYKLRKRALAADQEQLEEFEPPEL</sequence>
<keyword evidence="7" id="KW-0862">Zinc</keyword>
<dbReference type="EMBL" id="ACEC01000010">
    <property type="protein sequence ID" value="EEG32098.1"/>
    <property type="molecule type" value="Genomic_DNA"/>
</dbReference>
<keyword evidence="15" id="KW-1185">Reference proteome</keyword>
<dbReference type="InterPro" id="IPR045089">
    <property type="entry name" value="PGGT1B-like"/>
</dbReference>
<feature type="chain" id="PRO_5039535367" description="Geranylgeranyl transferase type II subunit beta" evidence="12">
    <location>
        <begin position="31"/>
        <end position="552"/>
    </location>
</feature>
<feature type="domain" description="Prenyltransferase alpha-alpha toroid" evidence="13">
    <location>
        <begin position="306"/>
        <end position="480"/>
    </location>
</feature>
<keyword evidence="6" id="KW-0677">Repeat</keyword>
<evidence type="ECO:0000313" key="14">
    <source>
        <dbReference type="EMBL" id="EEG32098.1"/>
    </source>
</evidence>
<evidence type="ECO:0000256" key="5">
    <source>
        <dbReference type="ARBA" id="ARBA00022723"/>
    </source>
</evidence>
<keyword evidence="4 14" id="KW-0808">Transferase</keyword>
<dbReference type="GO" id="GO:0008318">
    <property type="term" value="F:protein prenyltransferase activity"/>
    <property type="evidence" value="ECO:0007669"/>
    <property type="project" value="InterPro"/>
</dbReference>
<reference evidence="14 15" key="2">
    <citation type="submission" date="2009-02" db="EMBL/GenBank/DDBJ databases">
        <title>Draft genome sequence of Clostridium methylpentosum (DSM 5476).</title>
        <authorList>
            <person name="Sudarsanam P."/>
            <person name="Ley R."/>
            <person name="Guruge J."/>
            <person name="Turnbaugh P.J."/>
            <person name="Mahowald M."/>
            <person name="Liep D."/>
            <person name="Gordon J."/>
        </authorList>
    </citation>
    <scope>NUCLEOTIDE SEQUENCE [LARGE SCALE GENOMIC DNA]</scope>
    <source>
        <strain evidence="14 15">DSM 5476</strain>
    </source>
</reference>
<keyword evidence="11" id="KW-0472">Membrane</keyword>
<organism evidence="14 15">
    <name type="scientific">[Clostridium] methylpentosum DSM 5476</name>
    <dbReference type="NCBI Taxonomy" id="537013"/>
    <lineage>
        <taxon>Bacteria</taxon>
        <taxon>Bacillati</taxon>
        <taxon>Bacillota</taxon>
        <taxon>Clostridia</taxon>
        <taxon>Eubacteriales</taxon>
        <taxon>Oscillospiraceae</taxon>
        <taxon>Oscillospiraceae incertae sedis</taxon>
    </lineage>
</organism>
<feature type="transmembrane region" description="Helical" evidence="11">
    <location>
        <begin position="506"/>
        <end position="526"/>
    </location>
</feature>
<evidence type="ECO:0000256" key="4">
    <source>
        <dbReference type="ARBA" id="ARBA00022679"/>
    </source>
</evidence>
<dbReference type="Proteomes" id="UP000003340">
    <property type="component" value="Unassembled WGS sequence"/>
</dbReference>
<keyword evidence="11" id="KW-0812">Transmembrane</keyword>
<reference evidence="14 15" key="1">
    <citation type="submission" date="2009-01" db="EMBL/GenBank/DDBJ databases">
        <authorList>
            <person name="Fulton L."/>
            <person name="Clifton S."/>
            <person name="Fulton B."/>
            <person name="Xu J."/>
            <person name="Minx P."/>
            <person name="Pepin K.H."/>
            <person name="Johnson M."/>
            <person name="Bhonagiri V."/>
            <person name="Nash W.E."/>
            <person name="Mardis E.R."/>
            <person name="Wilson R.K."/>
        </authorList>
    </citation>
    <scope>NUCLEOTIDE SEQUENCE [LARGE SCALE GENOMIC DNA]</scope>
    <source>
        <strain evidence="14 15">DSM 5476</strain>
    </source>
</reference>
<dbReference type="Gene3D" id="1.50.10.20">
    <property type="match status" value="1"/>
</dbReference>
<feature type="region of interest" description="Disordered" evidence="10">
    <location>
        <begin position="131"/>
        <end position="208"/>
    </location>
</feature>
<name>C0E8V4_9FIRM</name>
<keyword evidence="12" id="KW-0732">Signal</keyword>
<evidence type="ECO:0000256" key="10">
    <source>
        <dbReference type="SAM" id="MobiDB-lite"/>
    </source>
</evidence>
<evidence type="ECO:0000256" key="3">
    <source>
        <dbReference type="ARBA" id="ARBA00022602"/>
    </source>
</evidence>
<dbReference type="CDD" id="cd00688">
    <property type="entry name" value="ISOPREN_C2_like"/>
    <property type="match status" value="1"/>
</dbReference>
<comment type="caution">
    <text evidence="14">The sequence shown here is derived from an EMBL/GenBank/DDBJ whole genome shotgun (WGS) entry which is preliminary data.</text>
</comment>
<evidence type="ECO:0000259" key="13">
    <source>
        <dbReference type="Pfam" id="PF00432"/>
    </source>
</evidence>
<evidence type="ECO:0000256" key="2">
    <source>
        <dbReference type="ARBA" id="ARBA00010497"/>
    </source>
</evidence>
<dbReference type="GO" id="GO:0046872">
    <property type="term" value="F:metal ion binding"/>
    <property type="evidence" value="ECO:0007669"/>
    <property type="project" value="UniProtKB-KW"/>
</dbReference>
<protein>
    <recommendedName>
        <fullName evidence="8">Geranylgeranyl transferase type II subunit beta</fullName>
    </recommendedName>
    <alternativeName>
        <fullName evidence="9">Type II protein geranyl-geranyltransferase subunit beta</fullName>
    </alternativeName>
</protein>
<dbReference type="HOGENOM" id="CLU_493243_0_0_9"/>